<proteinExistence type="predicted"/>
<keyword evidence="1" id="KW-0732">Signal</keyword>
<organism evidence="2 3">
    <name type="scientific">Nezara viridula</name>
    <name type="common">Southern green stink bug</name>
    <name type="synonym">Cimex viridulus</name>
    <dbReference type="NCBI Taxonomy" id="85310"/>
    <lineage>
        <taxon>Eukaryota</taxon>
        <taxon>Metazoa</taxon>
        <taxon>Ecdysozoa</taxon>
        <taxon>Arthropoda</taxon>
        <taxon>Hexapoda</taxon>
        <taxon>Insecta</taxon>
        <taxon>Pterygota</taxon>
        <taxon>Neoptera</taxon>
        <taxon>Paraneoptera</taxon>
        <taxon>Hemiptera</taxon>
        <taxon>Heteroptera</taxon>
        <taxon>Panheteroptera</taxon>
        <taxon>Pentatomomorpha</taxon>
        <taxon>Pentatomoidea</taxon>
        <taxon>Pentatomidae</taxon>
        <taxon>Pentatominae</taxon>
        <taxon>Nezara</taxon>
    </lineage>
</organism>
<feature type="signal peptide" evidence="1">
    <location>
        <begin position="1"/>
        <end position="19"/>
    </location>
</feature>
<protein>
    <recommendedName>
        <fullName evidence="4">Neuropeptide</fullName>
    </recommendedName>
</protein>
<accession>A0A9P0E3X4</accession>
<gene>
    <name evidence="2" type="ORF">NEZAVI_LOCUS2809</name>
</gene>
<evidence type="ECO:0000313" key="3">
    <source>
        <dbReference type="Proteomes" id="UP001152798"/>
    </source>
</evidence>
<evidence type="ECO:0000256" key="1">
    <source>
        <dbReference type="SAM" id="SignalP"/>
    </source>
</evidence>
<dbReference type="OrthoDB" id="6614581at2759"/>
<name>A0A9P0E3X4_NEZVI</name>
<feature type="chain" id="PRO_5040495950" description="Neuropeptide" evidence="1">
    <location>
        <begin position="20"/>
        <end position="83"/>
    </location>
</feature>
<evidence type="ECO:0000313" key="2">
    <source>
        <dbReference type="EMBL" id="CAH1391882.1"/>
    </source>
</evidence>
<dbReference type="AlphaFoldDB" id="A0A9P0E3X4"/>
<dbReference type="Proteomes" id="UP001152798">
    <property type="component" value="Chromosome 1"/>
</dbReference>
<dbReference type="Gene3D" id="3.30.60.30">
    <property type="match status" value="1"/>
</dbReference>
<sequence length="83" mass="9355">MRLWTFLIGFLCFAGLVVSQTTTRCGKVCNKMYSLVCAEQPDGNGGTEYKRFSNRCVMESENECHNGKWRETNLSLCGSSTEE</sequence>
<evidence type="ECO:0008006" key="4">
    <source>
        <dbReference type="Google" id="ProtNLM"/>
    </source>
</evidence>
<dbReference type="EMBL" id="OV725077">
    <property type="protein sequence ID" value="CAH1391882.1"/>
    <property type="molecule type" value="Genomic_DNA"/>
</dbReference>
<keyword evidence="3" id="KW-1185">Reference proteome</keyword>
<reference evidence="2" key="1">
    <citation type="submission" date="2022-01" db="EMBL/GenBank/DDBJ databases">
        <authorList>
            <person name="King R."/>
        </authorList>
    </citation>
    <scope>NUCLEOTIDE SEQUENCE</scope>
</reference>